<evidence type="ECO:0000313" key="2">
    <source>
        <dbReference type="EMBL" id="GHE79568.1"/>
    </source>
</evidence>
<name>A0A919A0C8_9ACTN</name>
<evidence type="ECO:0000259" key="1">
    <source>
        <dbReference type="PROSITE" id="PS51168"/>
    </source>
</evidence>
<dbReference type="InterPro" id="IPR036263">
    <property type="entry name" value="Chorismate_II_sf"/>
</dbReference>
<protein>
    <recommendedName>
        <fullName evidence="1">Chorismate mutase domain-containing protein</fullName>
    </recommendedName>
</protein>
<reference evidence="2" key="2">
    <citation type="submission" date="2020-09" db="EMBL/GenBank/DDBJ databases">
        <authorList>
            <person name="Sun Q."/>
            <person name="Ohkuma M."/>
        </authorList>
    </citation>
    <scope>NUCLEOTIDE SEQUENCE</scope>
    <source>
        <strain evidence="2">JCM 4784</strain>
    </source>
</reference>
<evidence type="ECO:0000313" key="3">
    <source>
        <dbReference type="Proteomes" id="UP000608024"/>
    </source>
</evidence>
<dbReference type="Proteomes" id="UP000608024">
    <property type="component" value="Unassembled WGS sequence"/>
</dbReference>
<accession>A0A919A0C8</accession>
<dbReference type="SUPFAM" id="SSF48600">
    <property type="entry name" value="Chorismate mutase II"/>
    <property type="match status" value="1"/>
</dbReference>
<dbReference type="AlphaFoldDB" id="A0A919A0C8"/>
<dbReference type="GO" id="GO:0046417">
    <property type="term" value="P:chorismate metabolic process"/>
    <property type="evidence" value="ECO:0007669"/>
    <property type="project" value="InterPro"/>
</dbReference>
<dbReference type="InterPro" id="IPR002701">
    <property type="entry name" value="CM_II_prokaryot"/>
</dbReference>
<dbReference type="SMART" id="SM00830">
    <property type="entry name" value="CM_2"/>
    <property type="match status" value="1"/>
</dbReference>
<dbReference type="EMBL" id="BNBT01000108">
    <property type="protein sequence ID" value="GHE79568.1"/>
    <property type="molecule type" value="Genomic_DNA"/>
</dbReference>
<proteinExistence type="predicted"/>
<dbReference type="GO" id="GO:0004106">
    <property type="term" value="F:chorismate mutase activity"/>
    <property type="evidence" value="ECO:0007669"/>
    <property type="project" value="InterPro"/>
</dbReference>
<sequence length="90" mass="10160">MEPQTEAFTELDIHLSIGQARTDIDDLDLGIIRLLRMRRAVSQRIQRTRLRADGPQIDPGREDDIARVYRSHFGDSGDDVAAAVLRACRS</sequence>
<organism evidence="2 3">
    <name type="scientific">Streptomyces longispororuber</name>
    <dbReference type="NCBI Taxonomy" id="68230"/>
    <lineage>
        <taxon>Bacteria</taxon>
        <taxon>Bacillati</taxon>
        <taxon>Actinomycetota</taxon>
        <taxon>Actinomycetes</taxon>
        <taxon>Kitasatosporales</taxon>
        <taxon>Streptomycetaceae</taxon>
        <taxon>Streptomyces</taxon>
    </lineage>
</organism>
<dbReference type="PROSITE" id="PS51168">
    <property type="entry name" value="CHORISMATE_MUT_2"/>
    <property type="match status" value="1"/>
</dbReference>
<dbReference type="Gene3D" id="1.20.59.10">
    <property type="entry name" value="Chorismate mutase"/>
    <property type="match status" value="1"/>
</dbReference>
<feature type="domain" description="Chorismate mutase" evidence="1">
    <location>
        <begin position="11"/>
        <end position="90"/>
    </location>
</feature>
<reference evidence="2" key="1">
    <citation type="journal article" date="2014" name="Int. J. Syst. Evol. Microbiol.">
        <title>Complete genome sequence of Corynebacterium casei LMG S-19264T (=DSM 44701T), isolated from a smear-ripened cheese.</title>
        <authorList>
            <consortium name="US DOE Joint Genome Institute (JGI-PGF)"/>
            <person name="Walter F."/>
            <person name="Albersmeier A."/>
            <person name="Kalinowski J."/>
            <person name="Ruckert C."/>
        </authorList>
    </citation>
    <scope>NUCLEOTIDE SEQUENCE</scope>
    <source>
        <strain evidence="2">JCM 4784</strain>
    </source>
</reference>
<keyword evidence="3" id="KW-1185">Reference proteome</keyword>
<comment type="caution">
    <text evidence="2">The sequence shown here is derived from an EMBL/GenBank/DDBJ whole genome shotgun (WGS) entry which is preliminary data.</text>
</comment>
<dbReference type="InterPro" id="IPR036979">
    <property type="entry name" value="CM_dom_sf"/>
</dbReference>
<gene>
    <name evidence="2" type="ORF">GCM10018785_54640</name>
</gene>